<comment type="caution">
    <text evidence="1">The sequence shown here is derived from an EMBL/GenBank/DDBJ whole genome shotgun (WGS) entry which is preliminary data.</text>
</comment>
<reference evidence="1" key="1">
    <citation type="submission" date="2019-08" db="EMBL/GenBank/DDBJ databases">
        <authorList>
            <person name="Kucharzyk K."/>
            <person name="Murdoch R.W."/>
            <person name="Higgins S."/>
            <person name="Loffler F."/>
        </authorList>
    </citation>
    <scope>NUCLEOTIDE SEQUENCE</scope>
</reference>
<gene>
    <name evidence="1" type="ORF">SDC9_49556</name>
</gene>
<organism evidence="1">
    <name type="scientific">bioreactor metagenome</name>
    <dbReference type="NCBI Taxonomy" id="1076179"/>
    <lineage>
        <taxon>unclassified sequences</taxon>
        <taxon>metagenomes</taxon>
        <taxon>ecological metagenomes</taxon>
    </lineage>
</organism>
<name>A0A644WIG1_9ZZZZ</name>
<evidence type="ECO:0000313" key="1">
    <source>
        <dbReference type="EMBL" id="MPM03291.1"/>
    </source>
</evidence>
<sequence>MMSDKNAFWVGCTDEEVDKKILPLLNEIKENEEIKKISFNRGPSTFKEDQDEIMFANYFLISADATEILSYDWKLPYAGQWNASNPFRMITKTNITNLDELKLLEESLDKSGYFKDYDNDYESDDE</sequence>
<dbReference type="AlphaFoldDB" id="A0A644WIG1"/>
<protein>
    <submittedName>
        <fullName evidence="1">Uncharacterized protein</fullName>
    </submittedName>
</protein>
<accession>A0A644WIG1</accession>
<proteinExistence type="predicted"/>
<dbReference type="EMBL" id="VSSQ01000940">
    <property type="protein sequence ID" value="MPM03291.1"/>
    <property type="molecule type" value="Genomic_DNA"/>
</dbReference>